<dbReference type="Proteomes" id="UP000483078">
    <property type="component" value="Unassembled WGS sequence"/>
</dbReference>
<reference evidence="2 3" key="1">
    <citation type="submission" date="2019-06" db="EMBL/GenBank/DDBJ databases">
        <title>Enrichment of Autotrophic Halophilic Microorganisms from Red Sea Brine Pool Using Microbial Electrosynthesis System.</title>
        <authorList>
            <person name="Alqahtani M.F."/>
            <person name="Bajracharya S."/>
            <person name="Katuri K.P."/>
            <person name="Ali M."/>
            <person name="Saikaly P.E."/>
        </authorList>
    </citation>
    <scope>NUCLEOTIDE SEQUENCE [LARGE SCALE GENOMIC DNA]</scope>
    <source>
        <strain evidence="2">MES6</strain>
    </source>
</reference>
<dbReference type="InterPro" id="IPR000073">
    <property type="entry name" value="AB_hydrolase_1"/>
</dbReference>
<dbReference type="SUPFAM" id="SSF53474">
    <property type="entry name" value="alpha/beta-Hydrolases"/>
    <property type="match status" value="1"/>
</dbReference>
<name>A0A7C9LPR1_9RHOB</name>
<evidence type="ECO:0000313" key="2">
    <source>
        <dbReference type="EMBL" id="MTJ05240.1"/>
    </source>
</evidence>
<evidence type="ECO:0000259" key="1">
    <source>
        <dbReference type="Pfam" id="PF12697"/>
    </source>
</evidence>
<dbReference type="Pfam" id="PF12697">
    <property type="entry name" value="Abhydrolase_6"/>
    <property type="match status" value="1"/>
</dbReference>
<dbReference type="PANTHER" id="PTHR43433">
    <property type="entry name" value="HYDROLASE, ALPHA/BETA FOLD FAMILY PROTEIN"/>
    <property type="match status" value="1"/>
</dbReference>
<keyword evidence="2" id="KW-0378">Hydrolase</keyword>
<proteinExistence type="predicted"/>
<accession>A0A7C9LPR1</accession>
<gene>
    <name evidence="2" type="ORF">FH759_11195</name>
</gene>
<evidence type="ECO:0000313" key="3">
    <source>
        <dbReference type="Proteomes" id="UP000483078"/>
    </source>
</evidence>
<protein>
    <submittedName>
        <fullName evidence="2">Alpha/beta fold hydrolase</fullName>
    </submittedName>
</protein>
<dbReference type="PANTHER" id="PTHR43433:SF1">
    <property type="entry name" value="BLL5160 PROTEIN"/>
    <property type="match status" value="1"/>
</dbReference>
<comment type="caution">
    <text evidence="2">The sequence shown here is derived from an EMBL/GenBank/DDBJ whole genome shotgun (WGS) entry which is preliminary data.</text>
</comment>
<dbReference type="GO" id="GO:0016787">
    <property type="term" value="F:hydrolase activity"/>
    <property type="evidence" value="ECO:0007669"/>
    <property type="project" value="UniProtKB-KW"/>
</dbReference>
<sequence length="297" mass="31242">MRAEAEFPPTGRILDVAGARVHALTEGSGPDLVLIHGASGNARDFTFGLTALLRDRYRVTAFDRPGLGWSGRGKATHDRLFTTAAESPAEQAALLQAASDQLGLRRPMVLGHSYGGAVALAWGLSRPSDTAALVLLSAVSTPWPGGLGAFYAITGSALGGALVVPVLSALVPDGYVEVSINEIFAPQSPPPGYSAHVGAPLTMRPAAMRTNARQVGTLRRHIVEMAPRYSSLPMPVEIVHGQADTIVPFDIHASPLARQIPGARLTALPGIGHMPHHVAHDTVLEAIDRAAKRAELR</sequence>
<feature type="domain" description="AB hydrolase-1" evidence="1">
    <location>
        <begin position="32"/>
        <end position="283"/>
    </location>
</feature>
<dbReference type="EMBL" id="VENJ01000017">
    <property type="protein sequence ID" value="MTJ05240.1"/>
    <property type="molecule type" value="Genomic_DNA"/>
</dbReference>
<dbReference type="PRINTS" id="PR00111">
    <property type="entry name" value="ABHYDROLASE"/>
</dbReference>
<dbReference type="InterPro" id="IPR050471">
    <property type="entry name" value="AB_hydrolase"/>
</dbReference>
<dbReference type="AlphaFoldDB" id="A0A7C9LPR1"/>
<organism evidence="2 3">
    <name type="scientific">Sediminimonas qiaohouensis</name>
    <dbReference type="NCBI Taxonomy" id="552061"/>
    <lineage>
        <taxon>Bacteria</taxon>
        <taxon>Pseudomonadati</taxon>
        <taxon>Pseudomonadota</taxon>
        <taxon>Alphaproteobacteria</taxon>
        <taxon>Rhodobacterales</taxon>
        <taxon>Roseobacteraceae</taxon>
        <taxon>Sediminimonas</taxon>
    </lineage>
</organism>
<dbReference type="Gene3D" id="3.40.50.1820">
    <property type="entry name" value="alpha/beta hydrolase"/>
    <property type="match status" value="1"/>
</dbReference>
<dbReference type="InterPro" id="IPR029058">
    <property type="entry name" value="AB_hydrolase_fold"/>
</dbReference>